<gene>
    <name evidence="1" type="ORF">D6C84_09032</name>
</gene>
<dbReference type="AlphaFoldDB" id="A0A4S9XCU2"/>
<reference evidence="1 2" key="1">
    <citation type="submission" date="2018-10" db="EMBL/GenBank/DDBJ databases">
        <title>Fifty Aureobasidium pullulans genomes reveal a recombining polyextremotolerant generalist.</title>
        <authorList>
            <person name="Gostincar C."/>
            <person name="Turk M."/>
            <person name="Zajc J."/>
            <person name="Gunde-Cimerman N."/>
        </authorList>
    </citation>
    <scope>NUCLEOTIDE SEQUENCE [LARGE SCALE GENOMIC DNA]</scope>
    <source>
        <strain evidence="1 2">EXF-3403</strain>
    </source>
</reference>
<dbReference type="PANTHER" id="PTHR33835">
    <property type="entry name" value="YALI0C07656P"/>
    <property type="match status" value="1"/>
</dbReference>
<accession>A0A4S9XCU2</accession>
<dbReference type="EMBL" id="QZBT01000203">
    <property type="protein sequence ID" value="THZ75653.1"/>
    <property type="molecule type" value="Genomic_DNA"/>
</dbReference>
<evidence type="ECO:0000313" key="1">
    <source>
        <dbReference type="EMBL" id="THZ75653.1"/>
    </source>
</evidence>
<dbReference type="Pfam" id="PF14234">
    <property type="entry name" value="DUF4336"/>
    <property type="match status" value="1"/>
</dbReference>
<sequence length="322" mass="36649">MCSLGAHIPDSSRIIVRIFVEIRHCHIRRQQISSSERAITTTPDSYNITTFKMTSKLIPPNPDKVMVIRNITPDVVTLSLPFSRFGHINIGGRGTLVRLQNGSVAVFSPVALTDEVRSRVDKLGAVKYIAANDAEHHIFMDDWHKAFPDAKLIGPDELKAKRESQKKPLPWTHLFRPKDNTSWNIDEAFDREFDAEYVHAHANKELVFNHKPSKTLIQADLLFNLPATEQYSRTDTSPTAGILTKLMCKINTTAGSAIWQKRFVWYALSASDRPAFNQSMARIDKWDFERIIPCHGDVIEKEGKGIFRKVFEWHLEAAKKST</sequence>
<comment type="caution">
    <text evidence="1">The sequence shown here is derived from an EMBL/GenBank/DDBJ whole genome shotgun (WGS) entry which is preliminary data.</text>
</comment>
<evidence type="ECO:0000313" key="2">
    <source>
        <dbReference type="Proteomes" id="UP000310039"/>
    </source>
</evidence>
<dbReference type="InterPro" id="IPR036866">
    <property type="entry name" value="RibonucZ/Hydroxyglut_hydro"/>
</dbReference>
<proteinExistence type="predicted"/>
<dbReference type="PANTHER" id="PTHR33835:SF1">
    <property type="entry name" value="METALLO-BETA-LACTAMASE DOMAIN-CONTAINING PROTEIN"/>
    <property type="match status" value="1"/>
</dbReference>
<name>A0A4S9XCU2_AURPU</name>
<evidence type="ECO:0008006" key="3">
    <source>
        <dbReference type="Google" id="ProtNLM"/>
    </source>
</evidence>
<dbReference type="SUPFAM" id="SSF56281">
    <property type="entry name" value="Metallo-hydrolase/oxidoreductase"/>
    <property type="match status" value="1"/>
</dbReference>
<dbReference type="Proteomes" id="UP000310039">
    <property type="component" value="Unassembled WGS sequence"/>
</dbReference>
<protein>
    <recommendedName>
        <fullName evidence="3">Metallo-beta-lactamase domain-containing protein</fullName>
    </recommendedName>
</protein>
<dbReference type="Gene3D" id="3.60.15.10">
    <property type="entry name" value="Ribonuclease Z/Hydroxyacylglutathione hydrolase-like"/>
    <property type="match status" value="1"/>
</dbReference>
<organism evidence="1 2">
    <name type="scientific">Aureobasidium pullulans</name>
    <name type="common">Black yeast</name>
    <name type="synonym">Pullularia pullulans</name>
    <dbReference type="NCBI Taxonomy" id="5580"/>
    <lineage>
        <taxon>Eukaryota</taxon>
        <taxon>Fungi</taxon>
        <taxon>Dikarya</taxon>
        <taxon>Ascomycota</taxon>
        <taxon>Pezizomycotina</taxon>
        <taxon>Dothideomycetes</taxon>
        <taxon>Dothideomycetidae</taxon>
        <taxon>Dothideales</taxon>
        <taxon>Saccotheciaceae</taxon>
        <taxon>Aureobasidium</taxon>
    </lineage>
</organism>
<dbReference type="InterPro" id="IPR025638">
    <property type="entry name" value="DUF4336"/>
</dbReference>